<dbReference type="Proteomes" id="UP000824209">
    <property type="component" value="Unassembled WGS sequence"/>
</dbReference>
<organism evidence="1 2">
    <name type="scientific">Candidatus Ruthenibacterium avium</name>
    <dbReference type="NCBI Taxonomy" id="2838751"/>
    <lineage>
        <taxon>Bacteria</taxon>
        <taxon>Bacillati</taxon>
        <taxon>Bacillota</taxon>
        <taxon>Clostridia</taxon>
        <taxon>Eubacteriales</taxon>
        <taxon>Oscillospiraceae</taxon>
        <taxon>Ruthenibacterium</taxon>
    </lineage>
</organism>
<reference evidence="1" key="1">
    <citation type="journal article" date="2021" name="PeerJ">
        <title>Extensive microbial diversity within the chicken gut microbiome revealed by metagenomics and culture.</title>
        <authorList>
            <person name="Gilroy R."/>
            <person name="Ravi A."/>
            <person name="Getino M."/>
            <person name="Pursley I."/>
            <person name="Horton D.L."/>
            <person name="Alikhan N.F."/>
            <person name="Baker D."/>
            <person name="Gharbi K."/>
            <person name="Hall N."/>
            <person name="Watson M."/>
            <person name="Adriaenssens E.M."/>
            <person name="Foster-Nyarko E."/>
            <person name="Jarju S."/>
            <person name="Secka A."/>
            <person name="Antonio M."/>
            <person name="Oren A."/>
            <person name="Chaudhuri R.R."/>
            <person name="La Ragione R."/>
            <person name="Hildebrand F."/>
            <person name="Pallen M.J."/>
        </authorList>
    </citation>
    <scope>NUCLEOTIDE SEQUENCE</scope>
    <source>
        <strain evidence="1">ChiBcec8-14828</strain>
    </source>
</reference>
<evidence type="ECO:0000313" key="1">
    <source>
        <dbReference type="EMBL" id="HJB40772.1"/>
    </source>
</evidence>
<dbReference type="EMBL" id="DWYA01000093">
    <property type="protein sequence ID" value="HJB40772.1"/>
    <property type="molecule type" value="Genomic_DNA"/>
</dbReference>
<proteinExistence type="predicted"/>
<evidence type="ECO:0000313" key="2">
    <source>
        <dbReference type="Proteomes" id="UP000824209"/>
    </source>
</evidence>
<comment type="caution">
    <text evidence="1">The sequence shown here is derived from an EMBL/GenBank/DDBJ whole genome shotgun (WGS) entry which is preliminary data.</text>
</comment>
<gene>
    <name evidence="1" type="ORF">H9943_10315</name>
</gene>
<name>A0A9D2S1S7_9FIRM</name>
<dbReference type="AlphaFoldDB" id="A0A9D2S1S7"/>
<protein>
    <recommendedName>
        <fullName evidence="3">Phage tail protein</fullName>
    </recommendedName>
</protein>
<reference evidence="1" key="2">
    <citation type="submission" date="2021-04" db="EMBL/GenBank/DDBJ databases">
        <authorList>
            <person name="Gilroy R."/>
        </authorList>
    </citation>
    <scope>NUCLEOTIDE SEQUENCE</scope>
    <source>
        <strain evidence="1">ChiBcec8-14828</strain>
    </source>
</reference>
<accession>A0A9D2S1S7</accession>
<evidence type="ECO:0008006" key="3">
    <source>
        <dbReference type="Google" id="ProtNLM"/>
    </source>
</evidence>
<sequence>MHNIYFNGKAGKDCNLFVSGEATFDAPEKEVERVSIPGRNGDILISQNRYKNVTVRYPAFIPRGLKANAHALRAWLMSAPLYSRLSDDYHPEYFRLASFLGPMEFDTRFLNFSAEIELSFDAKPQRFRLDGLRGVSFSKAGTLFNPERFAALPLITLTGSGAGNLTIGEITVKVKQLSGSLVLDCETMNAYSGLQNKNMDIEAPEFPALLPGENKIGFSGGIQKVEIVPRWWTI</sequence>
<dbReference type="Gene3D" id="2.40.30.200">
    <property type="match status" value="1"/>
</dbReference>